<dbReference type="EMBL" id="UYWY01005048">
    <property type="protein sequence ID" value="VDM29419.1"/>
    <property type="molecule type" value="Genomic_DNA"/>
</dbReference>
<protein>
    <submittedName>
        <fullName evidence="3">Ubiquitin-like domain-containing protein</fullName>
    </submittedName>
</protein>
<reference evidence="3" key="1">
    <citation type="submission" date="2016-06" db="UniProtKB">
        <authorList>
            <consortium name="WormBaseParasite"/>
        </authorList>
    </citation>
    <scope>IDENTIFICATION</scope>
</reference>
<dbReference type="AlphaFoldDB" id="A0A183U5D2"/>
<accession>A0A183U5D2</accession>
<evidence type="ECO:0000313" key="1">
    <source>
        <dbReference type="EMBL" id="VDM29419.1"/>
    </source>
</evidence>
<evidence type="ECO:0000313" key="3">
    <source>
        <dbReference type="WBParaSite" id="TCNE_0000370201-mRNA-1"/>
    </source>
</evidence>
<reference evidence="1 2" key="2">
    <citation type="submission" date="2018-11" db="EMBL/GenBank/DDBJ databases">
        <authorList>
            <consortium name="Pathogen Informatics"/>
        </authorList>
    </citation>
    <scope>NUCLEOTIDE SEQUENCE [LARGE SCALE GENOMIC DNA]</scope>
</reference>
<dbReference type="Proteomes" id="UP000050794">
    <property type="component" value="Unassembled WGS sequence"/>
</dbReference>
<organism evidence="2 3">
    <name type="scientific">Toxocara canis</name>
    <name type="common">Canine roundworm</name>
    <dbReference type="NCBI Taxonomy" id="6265"/>
    <lineage>
        <taxon>Eukaryota</taxon>
        <taxon>Metazoa</taxon>
        <taxon>Ecdysozoa</taxon>
        <taxon>Nematoda</taxon>
        <taxon>Chromadorea</taxon>
        <taxon>Rhabditida</taxon>
        <taxon>Spirurina</taxon>
        <taxon>Ascaridomorpha</taxon>
        <taxon>Ascaridoidea</taxon>
        <taxon>Toxocaridae</taxon>
        <taxon>Toxocara</taxon>
    </lineage>
</organism>
<name>A0A183U5D2_TOXCA</name>
<dbReference type="WBParaSite" id="TCNE_0000370201-mRNA-1">
    <property type="protein sequence ID" value="TCNE_0000370201-mRNA-1"/>
    <property type="gene ID" value="TCNE_0000370201"/>
</dbReference>
<sequence length="101" mass="11232">MAFFSKTPRITAEVQPHLRSFVHLIYSSKDQFRKTILGTSDMSLELTTARTHVSSSLQSSGRAAVQLRPLSARITVEQVPLLSTKGVTNDDVHIEMTDDQC</sequence>
<keyword evidence="2" id="KW-1185">Reference proteome</keyword>
<evidence type="ECO:0000313" key="2">
    <source>
        <dbReference type="Proteomes" id="UP000050794"/>
    </source>
</evidence>
<proteinExistence type="predicted"/>
<gene>
    <name evidence="1" type="ORF">TCNE_LOCUS3702</name>
</gene>